<evidence type="ECO:0000256" key="10">
    <source>
        <dbReference type="ARBA" id="ARBA00023303"/>
    </source>
</evidence>
<dbReference type="AlphaFoldDB" id="A0A7M5XGJ2"/>
<evidence type="ECO:0000256" key="5">
    <source>
        <dbReference type="ARBA" id="ARBA00022989"/>
    </source>
</evidence>
<feature type="transmembrane region" description="Helical" evidence="13">
    <location>
        <begin position="416"/>
        <end position="442"/>
    </location>
</feature>
<dbReference type="Proteomes" id="UP000594262">
    <property type="component" value="Unplaced"/>
</dbReference>
<dbReference type="GO" id="GO:0015280">
    <property type="term" value="F:ligand-gated sodium channel activity"/>
    <property type="evidence" value="ECO:0007669"/>
    <property type="project" value="TreeGrafter"/>
</dbReference>
<keyword evidence="4 11" id="KW-0812">Transmembrane</keyword>
<evidence type="ECO:0000256" key="3">
    <source>
        <dbReference type="ARBA" id="ARBA00022461"/>
    </source>
</evidence>
<dbReference type="GO" id="GO:0005886">
    <property type="term" value="C:plasma membrane"/>
    <property type="evidence" value="ECO:0007669"/>
    <property type="project" value="TreeGrafter"/>
</dbReference>
<dbReference type="PANTHER" id="PTHR11690">
    <property type="entry name" value="AMILORIDE-SENSITIVE SODIUM CHANNEL-RELATED"/>
    <property type="match status" value="1"/>
</dbReference>
<feature type="transmembrane region" description="Helical" evidence="13">
    <location>
        <begin position="63"/>
        <end position="88"/>
    </location>
</feature>
<keyword evidence="6" id="KW-0915">Sodium</keyword>
<proteinExistence type="inferred from homology"/>
<evidence type="ECO:0000256" key="4">
    <source>
        <dbReference type="ARBA" id="ARBA00022692"/>
    </source>
</evidence>
<dbReference type="OrthoDB" id="6021021at2759"/>
<evidence type="ECO:0000256" key="11">
    <source>
        <dbReference type="RuleBase" id="RU000679"/>
    </source>
</evidence>
<comment type="similarity">
    <text evidence="11">Belongs to the amiloride-sensitive sodium channel (TC 1.A.6) family.</text>
</comment>
<keyword evidence="7 11" id="KW-0406">Ion transport</keyword>
<evidence type="ECO:0000313" key="14">
    <source>
        <dbReference type="EnsemblMetazoa" id="CLYHEMP021965.1"/>
    </source>
</evidence>
<comment type="subcellular location">
    <subcellularLocation>
        <location evidence="1">Membrane</location>
        <topology evidence="1">Multi-pass membrane protein</topology>
    </subcellularLocation>
</comment>
<keyword evidence="15" id="KW-1185">Reference proteome</keyword>
<evidence type="ECO:0000256" key="13">
    <source>
        <dbReference type="SAM" id="Phobius"/>
    </source>
</evidence>
<keyword evidence="8 13" id="KW-0472">Membrane</keyword>
<keyword evidence="9 11" id="KW-0739">Sodium transport</keyword>
<dbReference type="RefSeq" id="XP_066927836.1">
    <property type="nucleotide sequence ID" value="XM_067071735.1"/>
</dbReference>
<keyword evidence="2 11" id="KW-0813">Transport</keyword>
<dbReference type="PRINTS" id="PR01078">
    <property type="entry name" value="AMINACHANNEL"/>
</dbReference>
<dbReference type="Pfam" id="PF00858">
    <property type="entry name" value="ASC"/>
    <property type="match status" value="1"/>
</dbReference>
<dbReference type="PANTHER" id="PTHR11690:SF300">
    <property type="entry name" value="PICKPOCKET PROTEIN 19"/>
    <property type="match status" value="1"/>
</dbReference>
<dbReference type="InterPro" id="IPR001873">
    <property type="entry name" value="ENaC"/>
</dbReference>
<feature type="region of interest" description="Disordered" evidence="12">
    <location>
        <begin position="1"/>
        <end position="23"/>
    </location>
</feature>
<protein>
    <submittedName>
        <fullName evidence="14">Uncharacterized protein</fullName>
    </submittedName>
</protein>
<dbReference type="EnsemblMetazoa" id="CLYHEMT021965.1">
    <property type="protein sequence ID" value="CLYHEMP021965.1"/>
    <property type="gene ID" value="CLYHEMG021965"/>
</dbReference>
<evidence type="ECO:0000256" key="8">
    <source>
        <dbReference type="ARBA" id="ARBA00023136"/>
    </source>
</evidence>
<accession>A0A7M5XGJ2</accession>
<keyword evidence="5 13" id="KW-1133">Transmembrane helix</keyword>
<evidence type="ECO:0000256" key="1">
    <source>
        <dbReference type="ARBA" id="ARBA00004141"/>
    </source>
</evidence>
<feature type="compositionally biased region" description="Basic residues" evidence="12">
    <location>
        <begin position="1"/>
        <end position="12"/>
    </location>
</feature>
<dbReference type="Gene3D" id="1.10.287.770">
    <property type="entry name" value="YojJ-like"/>
    <property type="match status" value="1"/>
</dbReference>
<keyword evidence="10 11" id="KW-0407">Ion channel</keyword>
<evidence type="ECO:0000256" key="9">
    <source>
        <dbReference type="ARBA" id="ARBA00023201"/>
    </source>
</evidence>
<evidence type="ECO:0000256" key="7">
    <source>
        <dbReference type="ARBA" id="ARBA00023065"/>
    </source>
</evidence>
<evidence type="ECO:0000256" key="6">
    <source>
        <dbReference type="ARBA" id="ARBA00023053"/>
    </source>
</evidence>
<name>A0A7M5XGJ2_9CNID</name>
<keyword evidence="3 11" id="KW-0894">Sodium channel</keyword>
<organism evidence="14 15">
    <name type="scientific">Clytia hemisphaerica</name>
    <dbReference type="NCBI Taxonomy" id="252671"/>
    <lineage>
        <taxon>Eukaryota</taxon>
        <taxon>Metazoa</taxon>
        <taxon>Cnidaria</taxon>
        <taxon>Hydrozoa</taxon>
        <taxon>Hydroidolina</taxon>
        <taxon>Leptothecata</taxon>
        <taxon>Obeliida</taxon>
        <taxon>Clytiidae</taxon>
        <taxon>Clytia</taxon>
    </lineage>
</organism>
<evidence type="ECO:0000313" key="15">
    <source>
        <dbReference type="Proteomes" id="UP000594262"/>
    </source>
</evidence>
<reference evidence="14" key="1">
    <citation type="submission" date="2021-01" db="UniProtKB">
        <authorList>
            <consortium name="EnsemblMetazoa"/>
        </authorList>
    </citation>
    <scope>IDENTIFICATION</scope>
</reference>
<dbReference type="GeneID" id="136815294"/>
<evidence type="ECO:0000256" key="2">
    <source>
        <dbReference type="ARBA" id="ARBA00022448"/>
    </source>
</evidence>
<sequence>MSTRKSTRKSTKKQNTGNEENDEVDDVIEKKLWIHEKSKEYSSSLSIHGLSRTIHTDSHLERIFWVISLMLAVGIAFLMVQSLLIKFWNQDVYINTESRVTSKNYFPSVTFCLEEITVKDTYCEYPANDDLHGALSGRPEGCTTGRWWRLQKLRIPNNVFELNAQGMISIVTLPLQTFFVNCPWKGVCLNKDMVQKNFKPLVENELCLTWNPDGEFYNLKNRLELNVKINHNDYRGKGKGFVAYVHHHTESPISSERKIPLSDTLNTEISFKKIVKVRMKRGNPQSCEDNYYNNSKNIFPGRYTVEACLDSYTCIQSLMLCGDSMDFCKDYLPTQLLEKYWMNTTYEEVYNCMRKSYNEGLFYADGAVCLPPCQETQYQVSSTVSAPGTSLVTLMYPERNIYEYQEEKEVYTWEDFIAGIGGMVGLFCGFSILSIAELFVYIGLKCVFKCRGTANQGTDGNVEVGDTIKGRQSAMKNELGSNKGHTNPVFS</sequence>
<evidence type="ECO:0000256" key="12">
    <source>
        <dbReference type="SAM" id="MobiDB-lite"/>
    </source>
</evidence>